<dbReference type="EMBL" id="MWWU01000002">
    <property type="protein sequence ID" value="OZG56546.1"/>
    <property type="molecule type" value="Genomic_DNA"/>
</dbReference>
<keyword evidence="2" id="KW-0858">Xylan degradation</keyword>
<dbReference type="GO" id="GO:0016798">
    <property type="term" value="F:hydrolase activity, acting on glycosyl bonds"/>
    <property type="evidence" value="ECO:0007669"/>
    <property type="project" value="UniProtKB-KW"/>
</dbReference>
<dbReference type="Proteomes" id="UP000228976">
    <property type="component" value="Unassembled WGS sequence"/>
</dbReference>
<proteinExistence type="predicted"/>
<keyword evidence="2" id="KW-0624">Polysaccharide degradation</keyword>
<dbReference type="InterPro" id="IPR023296">
    <property type="entry name" value="Glyco_hydro_beta-prop_sf"/>
</dbReference>
<gene>
    <name evidence="2" type="ORF">AEAE_1034</name>
</gene>
<dbReference type="CDD" id="cd08983">
    <property type="entry name" value="GH43_Bt3655-like"/>
    <property type="match status" value="1"/>
</dbReference>
<keyword evidence="3" id="KW-1185">Reference proteome</keyword>
<accession>A0A261FCD3</accession>
<name>A0A261FCD3_9BIFI</name>
<keyword evidence="2" id="KW-0119">Carbohydrate metabolism</keyword>
<keyword evidence="2" id="KW-0326">Glycosidase</keyword>
<dbReference type="GO" id="GO:0045493">
    <property type="term" value="P:xylan catabolic process"/>
    <property type="evidence" value="ECO:0007669"/>
    <property type="project" value="UniProtKB-KW"/>
</dbReference>
<dbReference type="AlphaFoldDB" id="A0A261FCD3"/>
<evidence type="ECO:0000313" key="3">
    <source>
        <dbReference type="Proteomes" id="UP000228976"/>
    </source>
</evidence>
<sequence length="389" mass="43595">MSPEQLNNTNHPQQLNNTASAPITQPNNNNQLQPATTTDEAYGYLLVHFIEDPEHYAERIYLDLSDGDNPEKWKPLNNGQPILTSPLGTKGVRDPYLVRNPHTGRVYILATDLQVFAHGAGSDGGPDWYAFSHHGSTNLIIWYSDDLVHWSEPHTLDMSQRADGTHAQLGMAWAPEATWVENYYPEGHPGGRGAFVVYWSSTLFDDDDTHHADPAVYARVLWGATQDFEQQTFEFGGVFIDRGHTTIDTTMLQRRLADGTVRTYRATKDNGPQPGIWLDYTDSPRWWEPEADWHIIQDEVGASWDPDGNPGGVEGPALFASHSEDKWYLYVDVIPSIGYRPMVSTNPDEGFEPLESEEFYMAPHTKHGGVLSLTRAEYERLAAADGLIG</sequence>
<protein>
    <submittedName>
        <fullName evidence="2">1,4-beta-xylanase</fullName>
    </submittedName>
</protein>
<keyword evidence="2" id="KW-0378">Hydrolase</keyword>
<dbReference type="PANTHER" id="PTHR43301:SF3">
    <property type="entry name" value="ARABINAN ENDO-1,5-ALPHA-L-ARABINOSIDASE A-RELATED"/>
    <property type="match status" value="1"/>
</dbReference>
<reference evidence="2 3" key="1">
    <citation type="journal article" date="2017" name="BMC Genomics">
        <title>Comparative genomic and phylogenomic analyses of the Bifidobacteriaceae family.</title>
        <authorList>
            <person name="Lugli G.A."/>
            <person name="Milani C."/>
            <person name="Turroni F."/>
            <person name="Duranti S."/>
            <person name="Mancabelli L."/>
            <person name="Mangifesta M."/>
            <person name="Ferrario C."/>
            <person name="Modesto M."/>
            <person name="Mattarelli P."/>
            <person name="Jiri K."/>
            <person name="van Sinderen D."/>
            <person name="Ventura M."/>
        </authorList>
    </citation>
    <scope>NUCLEOTIDE SEQUENCE [LARGE SCALE GENOMIC DNA]</scope>
    <source>
        <strain evidence="2 3">LMG 21773</strain>
    </source>
</reference>
<organism evidence="2 3">
    <name type="scientific">Aeriscardovia aeriphila</name>
    <dbReference type="NCBI Taxonomy" id="218139"/>
    <lineage>
        <taxon>Bacteria</taxon>
        <taxon>Bacillati</taxon>
        <taxon>Actinomycetota</taxon>
        <taxon>Actinomycetes</taxon>
        <taxon>Bifidobacteriales</taxon>
        <taxon>Bifidobacteriaceae</taxon>
        <taxon>Aeriscardovia</taxon>
    </lineage>
</organism>
<evidence type="ECO:0000313" key="2">
    <source>
        <dbReference type="EMBL" id="OZG56546.1"/>
    </source>
</evidence>
<dbReference type="RefSeq" id="WP_244569628.1">
    <property type="nucleotide sequence ID" value="NZ_JACBYZ010000001.1"/>
</dbReference>
<evidence type="ECO:0000256" key="1">
    <source>
        <dbReference type="SAM" id="MobiDB-lite"/>
    </source>
</evidence>
<feature type="region of interest" description="Disordered" evidence="1">
    <location>
        <begin position="1"/>
        <end position="35"/>
    </location>
</feature>
<dbReference type="Gene3D" id="2.115.10.20">
    <property type="entry name" value="Glycosyl hydrolase domain, family 43"/>
    <property type="match status" value="1"/>
</dbReference>
<comment type="caution">
    <text evidence="2">The sequence shown here is derived from an EMBL/GenBank/DDBJ whole genome shotgun (WGS) entry which is preliminary data.</text>
</comment>
<dbReference type="InterPro" id="IPR050727">
    <property type="entry name" value="GH43_arabinanases"/>
</dbReference>
<dbReference type="SUPFAM" id="SSF75005">
    <property type="entry name" value="Arabinanase/levansucrase/invertase"/>
    <property type="match status" value="1"/>
</dbReference>
<dbReference type="PANTHER" id="PTHR43301">
    <property type="entry name" value="ARABINAN ENDO-1,5-ALPHA-L-ARABINOSIDASE"/>
    <property type="match status" value="1"/>
</dbReference>